<dbReference type="Gene3D" id="3.50.4.10">
    <property type="entry name" value="Hepatocyte Growth Factor"/>
    <property type="match status" value="1"/>
</dbReference>
<keyword evidence="4" id="KW-1133">Transmembrane helix</keyword>
<feature type="domain" description="Link" evidence="9">
    <location>
        <begin position="240"/>
        <end position="332"/>
    </location>
</feature>
<sequence>SGEINEALYTPVEEYYLCNTGNTDAIEKSFVGSLKYCAILCTKHEQCVRFNYNQGSGECHLWADMDIHYLLRWSQWTYYTSKPITGFILLRSDWAYDLPFLTDARDLCHQFGFNLATMSELNTAHSVNSFDVCVFGWVNDDSGAYGHQCFSSFDSGCTGLAPTVYCGYYLSETGTTKALQKFNEVNSILRCGSYCTNQELCVGFNYNLGSHECHLWADMEIHYLRKMGTWTHFTSKPLKGFYLIRSAKAYDLPDATSADALCQQFGGHVSTMVDLNNAHYNSKLDVCRFGWVNDNGFARQCFSSYNKSCSPQAPIVFCGGSPNGNANAFCTVP</sequence>
<evidence type="ECO:0000256" key="7">
    <source>
        <dbReference type="ARBA" id="ARBA00023170"/>
    </source>
</evidence>
<dbReference type="GO" id="GO:0007155">
    <property type="term" value="P:cell adhesion"/>
    <property type="evidence" value="ECO:0007669"/>
    <property type="project" value="InterPro"/>
</dbReference>
<dbReference type="GO" id="GO:0004888">
    <property type="term" value="F:transmembrane signaling receptor activity"/>
    <property type="evidence" value="ECO:0007669"/>
    <property type="project" value="TreeGrafter"/>
</dbReference>
<organism evidence="10 11">
    <name type="scientific">Owenia fusiformis</name>
    <name type="common">Polychaete worm</name>
    <dbReference type="NCBI Taxonomy" id="6347"/>
    <lineage>
        <taxon>Eukaryota</taxon>
        <taxon>Metazoa</taxon>
        <taxon>Spiralia</taxon>
        <taxon>Lophotrochozoa</taxon>
        <taxon>Annelida</taxon>
        <taxon>Polychaeta</taxon>
        <taxon>Sedentaria</taxon>
        <taxon>Canalipalpata</taxon>
        <taxon>Sabellida</taxon>
        <taxon>Oweniida</taxon>
        <taxon>Oweniidae</taxon>
        <taxon>Owenia</taxon>
    </lineage>
</organism>
<protein>
    <recommendedName>
        <fullName evidence="9">Link domain-containing protein</fullName>
    </recommendedName>
</protein>
<dbReference type="Gene3D" id="3.10.100.10">
    <property type="entry name" value="Mannose-Binding Protein A, subunit A"/>
    <property type="match status" value="2"/>
</dbReference>
<keyword evidence="8" id="KW-0325">Glycoprotein</keyword>
<evidence type="ECO:0000256" key="1">
    <source>
        <dbReference type="ARBA" id="ARBA00004167"/>
    </source>
</evidence>
<dbReference type="AlphaFoldDB" id="A0A8S4Q672"/>
<evidence type="ECO:0000256" key="8">
    <source>
        <dbReference type="ARBA" id="ARBA00023180"/>
    </source>
</evidence>
<proteinExistence type="predicted"/>
<dbReference type="InterPro" id="IPR003609">
    <property type="entry name" value="Pan_app"/>
</dbReference>
<dbReference type="InterPro" id="IPR016186">
    <property type="entry name" value="C-type_lectin-like/link_sf"/>
</dbReference>
<name>A0A8S4Q672_OWEFU</name>
<dbReference type="InterPro" id="IPR000538">
    <property type="entry name" value="Link_dom"/>
</dbReference>
<comment type="subcellular location">
    <subcellularLocation>
        <location evidence="1">Membrane</location>
        <topology evidence="1">Single-pass membrane protein</topology>
    </subcellularLocation>
</comment>
<keyword evidence="5" id="KW-0472">Membrane</keyword>
<dbReference type="PANTHER" id="PTHR10225">
    <property type="entry name" value="HYALURONAN RECEPTOR"/>
    <property type="match status" value="1"/>
</dbReference>
<keyword evidence="2" id="KW-0812">Transmembrane</keyword>
<evidence type="ECO:0000256" key="5">
    <source>
        <dbReference type="ARBA" id="ARBA00023136"/>
    </source>
</evidence>
<evidence type="ECO:0000259" key="9">
    <source>
        <dbReference type="PROSITE" id="PS50963"/>
    </source>
</evidence>
<reference evidence="10" key="1">
    <citation type="submission" date="2022-03" db="EMBL/GenBank/DDBJ databases">
        <authorList>
            <person name="Martin C."/>
        </authorList>
    </citation>
    <scope>NUCLEOTIDE SEQUENCE</scope>
</reference>
<accession>A0A8S4Q672</accession>
<dbReference type="InterPro" id="IPR043210">
    <property type="entry name" value="CD44_antigen-like"/>
</dbReference>
<keyword evidence="7" id="KW-0675">Receptor</keyword>
<keyword evidence="3" id="KW-0732">Signal</keyword>
<gene>
    <name evidence="10" type="ORF">OFUS_LOCUS25169</name>
</gene>
<keyword evidence="11" id="KW-1185">Reference proteome</keyword>
<dbReference type="SUPFAM" id="SSF56436">
    <property type="entry name" value="C-type lectin-like"/>
    <property type="match status" value="1"/>
</dbReference>
<dbReference type="Proteomes" id="UP000749559">
    <property type="component" value="Unassembled WGS sequence"/>
</dbReference>
<dbReference type="PROSITE" id="PS50963">
    <property type="entry name" value="LINK_2"/>
    <property type="match status" value="2"/>
</dbReference>
<dbReference type="SUPFAM" id="SSF57414">
    <property type="entry name" value="Hairpin loop containing domain-like"/>
    <property type="match status" value="1"/>
</dbReference>
<dbReference type="GO" id="GO:0005886">
    <property type="term" value="C:plasma membrane"/>
    <property type="evidence" value="ECO:0007669"/>
    <property type="project" value="TreeGrafter"/>
</dbReference>
<evidence type="ECO:0000256" key="3">
    <source>
        <dbReference type="ARBA" id="ARBA00022729"/>
    </source>
</evidence>
<feature type="domain" description="Link" evidence="9">
    <location>
        <begin position="86"/>
        <end position="182"/>
    </location>
</feature>
<evidence type="ECO:0000256" key="4">
    <source>
        <dbReference type="ARBA" id="ARBA00022989"/>
    </source>
</evidence>
<evidence type="ECO:0000313" key="11">
    <source>
        <dbReference type="Proteomes" id="UP000749559"/>
    </source>
</evidence>
<dbReference type="SMART" id="SM00473">
    <property type="entry name" value="PAN_AP"/>
    <property type="match status" value="2"/>
</dbReference>
<comment type="caution">
    <text evidence="10">The sequence shown here is derived from an EMBL/GenBank/DDBJ whole genome shotgun (WGS) entry which is preliminary data.</text>
</comment>
<keyword evidence="6" id="KW-1015">Disulfide bond</keyword>
<dbReference type="Pfam" id="PF00193">
    <property type="entry name" value="Xlink"/>
    <property type="match status" value="2"/>
</dbReference>
<evidence type="ECO:0000313" key="10">
    <source>
        <dbReference type="EMBL" id="CAH1801374.1"/>
    </source>
</evidence>
<evidence type="ECO:0000256" key="6">
    <source>
        <dbReference type="ARBA" id="ARBA00023157"/>
    </source>
</evidence>
<dbReference type="GO" id="GO:0005540">
    <property type="term" value="F:hyaluronic acid binding"/>
    <property type="evidence" value="ECO:0007669"/>
    <property type="project" value="InterPro"/>
</dbReference>
<evidence type="ECO:0000256" key="2">
    <source>
        <dbReference type="ARBA" id="ARBA00022692"/>
    </source>
</evidence>
<feature type="non-terminal residue" evidence="10">
    <location>
        <position position="1"/>
    </location>
</feature>
<dbReference type="EMBL" id="CAIIXF020000012">
    <property type="protein sequence ID" value="CAH1801374.1"/>
    <property type="molecule type" value="Genomic_DNA"/>
</dbReference>
<dbReference type="InterPro" id="IPR016187">
    <property type="entry name" value="CTDL_fold"/>
</dbReference>
<dbReference type="Pfam" id="PF00024">
    <property type="entry name" value="PAN_1"/>
    <property type="match status" value="2"/>
</dbReference>
<dbReference type="PANTHER" id="PTHR10225:SF5">
    <property type="entry name" value="C-TYPE LECTIN DOMAIN-CONTAINING PROTEIN"/>
    <property type="match status" value="1"/>
</dbReference>